<dbReference type="Proteomes" id="UP000286270">
    <property type="component" value="Unassembled WGS sequence"/>
</dbReference>
<reference evidence="1 2" key="1">
    <citation type="submission" date="2018-08" db="EMBL/GenBank/DDBJ databases">
        <title>A genome reference for cultivated species of the human gut microbiota.</title>
        <authorList>
            <person name="Zou Y."/>
            <person name="Xue W."/>
            <person name="Luo G."/>
        </authorList>
    </citation>
    <scope>NUCLEOTIDE SEQUENCE [LARGE SCALE GENOMIC DNA]</scope>
    <source>
        <strain evidence="1 2">AF14-26</strain>
    </source>
</reference>
<proteinExistence type="predicted"/>
<dbReference type="AlphaFoldDB" id="A0A412YGL6"/>
<evidence type="ECO:0000313" key="1">
    <source>
        <dbReference type="EMBL" id="RGV56557.1"/>
    </source>
</evidence>
<dbReference type="RefSeq" id="WP_122142064.1">
    <property type="nucleotide sequence ID" value="NZ_JAFKPL010000034.1"/>
</dbReference>
<accession>A0A412YGL6</accession>
<name>A0A412YGL6_BACFG</name>
<dbReference type="EMBL" id="QRZH01000004">
    <property type="protein sequence ID" value="RGV56557.1"/>
    <property type="molecule type" value="Genomic_DNA"/>
</dbReference>
<sequence length="646" mass="72611">MYYKCELLVDGYSYQVTDNLVNWDDITTSFKRGDYDGVVRSFSTKFEFSNAAYSLLKRVFRKKYLQASASVVFYTRNNSWLWNERFRCSLDFSTFQDNGSTISISAVDDSLAALIKAKKGTQYEYVVSELTEGKYLYYDGIEMNQNVNWLVAGNSIEDSTDVSVEIQAALKSKYFPLAVKSSETSIGGYITYGDTFQQNVSDGGKDTFLFRAERNITCFLSVSISFNVPANKALSMTLVKIGADGNETELTRTVINDEHPETIFILSYMKDITLLEGDYCFIRYGSAYNMTLTIRDPYISLNWDARIIPVNIDIVTPVKLLNRLLQSINGGQEGITGEIVSGVDKRLDECMIVPAESARGLKNAKLYCSYTKFVDWMQAEFGFVPVIGEDKVTFVHRNSLFSKNVVKDFGDNIRSFEYNVNSALIYSRVRAGYDKQDYDSVNGRDEFHFTNEYTTGVTLTENTLELISPFRADAYGIEFLVQKRGEDTTDSDSDNDVFFVNAKLVSIDGRYRLVRTINGGPSISGVISPDTMFNAVYSPRYMIEANRRFIGAFTNTLDFASSDGNSDVVIDGVPEKIDIQLSEGERLFTVGELSVESGDMKAPEDLTGLISIEKGGETYHGYIKDGKFNYGRAEAVKYTLIVESIK</sequence>
<protein>
    <submittedName>
        <fullName evidence="1">Uncharacterized protein</fullName>
    </submittedName>
</protein>
<comment type="caution">
    <text evidence="1">The sequence shown here is derived from an EMBL/GenBank/DDBJ whole genome shotgun (WGS) entry which is preliminary data.</text>
</comment>
<organism evidence="1 2">
    <name type="scientific">Bacteroides fragilis</name>
    <dbReference type="NCBI Taxonomy" id="817"/>
    <lineage>
        <taxon>Bacteria</taxon>
        <taxon>Pseudomonadati</taxon>
        <taxon>Bacteroidota</taxon>
        <taxon>Bacteroidia</taxon>
        <taxon>Bacteroidales</taxon>
        <taxon>Bacteroidaceae</taxon>
        <taxon>Bacteroides</taxon>
    </lineage>
</organism>
<evidence type="ECO:0000313" key="2">
    <source>
        <dbReference type="Proteomes" id="UP000286270"/>
    </source>
</evidence>
<gene>
    <name evidence="1" type="ORF">DWW08_06135</name>
</gene>